<reference evidence="2" key="1">
    <citation type="journal article" date="2014" name="Front. Microbiol.">
        <title>High frequency of phylogenetically diverse reductive dehalogenase-homologous genes in deep subseafloor sedimentary metagenomes.</title>
        <authorList>
            <person name="Kawai M."/>
            <person name="Futagami T."/>
            <person name="Toyoda A."/>
            <person name="Takaki Y."/>
            <person name="Nishi S."/>
            <person name="Hori S."/>
            <person name="Arai W."/>
            <person name="Tsubouchi T."/>
            <person name="Morono Y."/>
            <person name="Uchiyama I."/>
            <person name="Ito T."/>
            <person name="Fujiyama A."/>
            <person name="Inagaki F."/>
            <person name="Takami H."/>
        </authorList>
    </citation>
    <scope>NUCLEOTIDE SEQUENCE</scope>
    <source>
        <strain evidence="2">Expedition CK06-06</strain>
    </source>
</reference>
<comment type="caution">
    <text evidence="2">The sequence shown here is derived from an EMBL/GenBank/DDBJ whole genome shotgun (WGS) entry which is preliminary data.</text>
</comment>
<dbReference type="EMBL" id="BART01025279">
    <property type="protein sequence ID" value="GAG98958.1"/>
    <property type="molecule type" value="Genomic_DNA"/>
</dbReference>
<feature type="region of interest" description="Disordered" evidence="1">
    <location>
        <begin position="29"/>
        <end position="54"/>
    </location>
</feature>
<evidence type="ECO:0000313" key="2">
    <source>
        <dbReference type="EMBL" id="GAG98958.1"/>
    </source>
</evidence>
<evidence type="ECO:0000256" key="1">
    <source>
        <dbReference type="SAM" id="MobiDB-lite"/>
    </source>
</evidence>
<name>X1CSB6_9ZZZZ</name>
<gene>
    <name evidence="2" type="ORF">S01H4_45417</name>
</gene>
<proteinExistence type="predicted"/>
<dbReference type="AlphaFoldDB" id="X1CSB6"/>
<protein>
    <submittedName>
        <fullName evidence="2">Uncharacterized protein</fullName>
    </submittedName>
</protein>
<sequence length="73" mass="8163">YPDILNFIHQMELYRPFIVIDGVSVNVSAQRSSRKGSGGRRPVAVAQQTETTEPNIKLDMDIHINCTSSEDES</sequence>
<accession>X1CSB6</accession>
<feature type="non-terminal residue" evidence="2">
    <location>
        <position position="1"/>
    </location>
</feature>
<organism evidence="2">
    <name type="scientific">marine sediment metagenome</name>
    <dbReference type="NCBI Taxonomy" id="412755"/>
    <lineage>
        <taxon>unclassified sequences</taxon>
        <taxon>metagenomes</taxon>
        <taxon>ecological metagenomes</taxon>
    </lineage>
</organism>